<feature type="region of interest" description="Disordered" evidence="1">
    <location>
        <begin position="1"/>
        <end position="67"/>
    </location>
</feature>
<keyword evidence="3" id="KW-1185">Reference proteome</keyword>
<dbReference type="AlphaFoldDB" id="A0A3N4JXU2"/>
<evidence type="ECO:0000256" key="1">
    <source>
        <dbReference type="SAM" id="MobiDB-lite"/>
    </source>
</evidence>
<dbReference type="PANTHER" id="PTHR34706">
    <property type="entry name" value="SLR1338 PROTEIN"/>
    <property type="match status" value="1"/>
</dbReference>
<dbReference type="EMBL" id="ML120364">
    <property type="protein sequence ID" value="RPB03047.1"/>
    <property type="molecule type" value="Genomic_DNA"/>
</dbReference>
<evidence type="ECO:0008006" key="4">
    <source>
        <dbReference type="Google" id="ProtNLM"/>
    </source>
</evidence>
<evidence type="ECO:0000313" key="2">
    <source>
        <dbReference type="EMBL" id="RPB03047.1"/>
    </source>
</evidence>
<gene>
    <name evidence="2" type="ORF">L873DRAFT_1841382</name>
</gene>
<proteinExistence type="predicted"/>
<dbReference type="OrthoDB" id="2142040at2759"/>
<name>A0A3N4JXU2_9PEZI</name>
<dbReference type="InterPro" id="IPR036465">
    <property type="entry name" value="vWFA_dom_sf"/>
</dbReference>
<evidence type="ECO:0000313" key="3">
    <source>
        <dbReference type="Proteomes" id="UP000276215"/>
    </source>
</evidence>
<dbReference type="PANTHER" id="PTHR34706:SF1">
    <property type="entry name" value="VWFA DOMAIN-CONTAINING PROTEIN"/>
    <property type="match status" value="1"/>
</dbReference>
<feature type="compositionally biased region" description="Acidic residues" evidence="1">
    <location>
        <begin position="365"/>
        <end position="376"/>
    </location>
</feature>
<feature type="region of interest" description="Disordered" evidence="1">
    <location>
        <begin position="352"/>
        <end position="376"/>
    </location>
</feature>
<dbReference type="Gene3D" id="3.40.50.410">
    <property type="entry name" value="von Willebrand factor, type A domain"/>
    <property type="match status" value="1"/>
</dbReference>
<feature type="compositionally biased region" description="Basic and acidic residues" evidence="1">
    <location>
        <begin position="19"/>
        <end position="46"/>
    </location>
</feature>
<sequence>MSKATDPPASGMAKLGLGNEKHQQETNPENHESSSDSDYEHTDNKKQAAKKPAGENPEENKVAIGKTFPSAEDIGAKLKEVILKHRKGLQNMYGETEQELDKNLKEPIKRGVDMARKLMETMGCGLEIAKVLTVLTLYDVAILIDDSDSMIKEENGARKTTLIQYIDSITEIYKMAKESGILAMRFMNRGGGKKDWNGNSSKDYLDKHEYGGVTRIGTELKRKVLDKFAIGKSNQAKPLLVLIVTDGAVEGERKGHLKNVIRDCVNERAEAKKGIDAVTFQFSRIGNDPGATQLLKELDQDADLGDFIDVLPVECDLKRQLEGDKWFVLPKILLGAILPDWDQEDYYDQKNYKNHLANNPKKEEDPDSGDEWDDKD</sequence>
<reference evidence="2 3" key="1">
    <citation type="journal article" date="2018" name="Nat. Ecol. Evol.">
        <title>Pezizomycetes genomes reveal the molecular basis of ectomycorrhizal truffle lifestyle.</title>
        <authorList>
            <person name="Murat C."/>
            <person name="Payen T."/>
            <person name="Noel B."/>
            <person name="Kuo A."/>
            <person name="Morin E."/>
            <person name="Chen J."/>
            <person name="Kohler A."/>
            <person name="Krizsan K."/>
            <person name="Balestrini R."/>
            <person name="Da Silva C."/>
            <person name="Montanini B."/>
            <person name="Hainaut M."/>
            <person name="Levati E."/>
            <person name="Barry K.W."/>
            <person name="Belfiori B."/>
            <person name="Cichocki N."/>
            <person name="Clum A."/>
            <person name="Dockter R.B."/>
            <person name="Fauchery L."/>
            <person name="Guy J."/>
            <person name="Iotti M."/>
            <person name="Le Tacon F."/>
            <person name="Lindquist E.A."/>
            <person name="Lipzen A."/>
            <person name="Malagnac F."/>
            <person name="Mello A."/>
            <person name="Molinier V."/>
            <person name="Miyauchi S."/>
            <person name="Poulain J."/>
            <person name="Riccioni C."/>
            <person name="Rubini A."/>
            <person name="Sitrit Y."/>
            <person name="Splivallo R."/>
            <person name="Traeger S."/>
            <person name="Wang M."/>
            <person name="Zifcakova L."/>
            <person name="Wipf D."/>
            <person name="Zambonelli A."/>
            <person name="Paolocci F."/>
            <person name="Nowrousian M."/>
            <person name="Ottonello S."/>
            <person name="Baldrian P."/>
            <person name="Spatafora J.W."/>
            <person name="Henrissat B."/>
            <person name="Nagy L.G."/>
            <person name="Aury J.M."/>
            <person name="Wincker P."/>
            <person name="Grigoriev I.V."/>
            <person name="Bonfante P."/>
            <person name="Martin F.M."/>
        </authorList>
    </citation>
    <scope>NUCLEOTIDE SEQUENCE [LARGE SCALE GENOMIC DNA]</scope>
    <source>
        <strain evidence="2 3">120613-1</strain>
    </source>
</reference>
<organism evidence="2 3">
    <name type="scientific">Choiromyces venosus 120613-1</name>
    <dbReference type="NCBI Taxonomy" id="1336337"/>
    <lineage>
        <taxon>Eukaryota</taxon>
        <taxon>Fungi</taxon>
        <taxon>Dikarya</taxon>
        <taxon>Ascomycota</taxon>
        <taxon>Pezizomycotina</taxon>
        <taxon>Pezizomycetes</taxon>
        <taxon>Pezizales</taxon>
        <taxon>Tuberaceae</taxon>
        <taxon>Choiromyces</taxon>
    </lineage>
</organism>
<accession>A0A3N4JXU2</accession>
<protein>
    <recommendedName>
        <fullName evidence="4">VWFA domain-containing protein</fullName>
    </recommendedName>
</protein>
<dbReference type="Proteomes" id="UP000276215">
    <property type="component" value="Unassembled WGS sequence"/>
</dbReference>
<dbReference type="STRING" id="1336337.A0A3N4JXU2"/>
<dbReference type="SUPFAM" id="SSF53300">
    <property type="entry name" value="vWA-like"/>
    <property type="match status" value="1"/>
</dbReference>